<evidence type="ECO:0000256" key="1">
    <source>
        <dbReference type="SAM" id="Phobius"/>
    </source>
</evidence>
<dbReference type="OrthoDB" id="5502479at2"/>
<keyword evidence="1" id="KW-0812">Transmembrane</keyword>
<keyword evidence="4" id="KW-1185">Reference proteome</keyword>
<evidence type="ECO:0000313" key="2">
    <source>
        <dbReference type="EMBL" id="GAN45573.1"/>
    </source>
</evidence>
<name>A0A0K8QQM7_9GAMM</name>
<dbReference type="Pfam" id="PF11219">
    <property type="entry name" value="DUF3014"/>
    <property type="match status" value="1"/>
</dbReference>
<proteinExistence type="predicted"/>
<reference evidence="2" key="1">
    <citation type="submission" date="2015-03" db="EMBL/GenBank/DDBJ databases">
        <title>Draft genome sequence of Mizugakiibacter sediminis skMP5.</title>
        <authorList>
            <person name="Watanabe T."/>
            <person name="Kojima H."/>
            <person name="Fukui M."/>
        </authorList>
    </citation>
    <scope>NUCLEOTIDE SEQUENCE</scope>
    <source>
        <strain evidence="2">SkMP5</strain>
    </source>
</reference>
<keyword evidence="1" id="KW-0472">Membrane</keyword>
<sequence length="270" mass="28623">MAQRSSGGWWIAGAGAIALAAAIAGWLYHAQQKARTAAPATAAAPAPTTTAPPPVQHPIERVAAAPASTAPLPALADSDDAVLRSLSALPGADGLQALLLPQAIIPRIVATIDALPRPQIGNNILPLRTPPGAFQTAEANGRRVIAERNAARYAAYVRLLEAVDTQAAVAWYVHYYPLFQQAYRDLGYPKGYFNDRLIAVIDHLLAAPDVQPPVALAQPNVYYTYADPALEARSFGQKAMIRIGADNEARVKAKLREIRAALAGQTLPAH</sequence>
<dbReference type="RefSeq" id="WP_062537747.1">
    <property type="nucleotide sequence ID" value="NZ_DF970247.1"/>
</dbReference>
<accession>A0A0K8QQM7</accession>
<gene>
    <name evidence="2" type="ORF">MBSD_2122</name>
    <name evidence="3" type="ORF">MBSD_n2511</name>
</gene>
<evidence type="ECO:0000313" key="4">
    <source>
        <dbReference type="Proteomes" id="UP000253740"/>
    </source>
</evidence>
<protein>
    <recommendedName>
        <fullName evidence="5">DUF3014 domain-containing protein</fullName>
    </recommendedName>
</protein>
<evidence type="ECO:0000313" key="3">
    <source>
        <dbReference type="EMBL" id="GAP67195.1"/>
    </source>
</evidence>
<dbReference type="STRING" id="1475481.GCA_000953855_02558"/>
<dbReference type="EMBL" id="DF952381">
    <property type="protein sequence ID" value="GAN45573.1"/>
    <property type="molecule type" value="Genomic_DNA"/>
</dbReference>
<organism evidence="3">
    <name type="scientific">Mizugakiibacter sediminis</name>
    <dbReference type="NCBI Taxonomy" id="1475481"/>
    <lineage>
        <taxon>Bacteria</taxon>
        <taxon>Pseudomonadati</taxon>
        <taxon>Pseudomonadota</taxon>
        <taxon>Gammaproteobacteria</taxon>
        <taxon>Lysobacterales</taxon>
        <taxon>Rhodanobacteraceae</taxon>
        <taxon>Mizugakiibacter</taxon>
    </lineage>
</organism>
<evidence type="ECO:0008006" key="5">
    <source>
        <dbReference type="Google" id="ProtNLM"/>
    </source>
</evidence>
<dbReference type="EMBL" id="DF970247">
    <property type="protein sequence ID" value="GAP67195.1"/>
    <property type="molecule type" value="Genomic_DNA"/>
</dbReference>
<dbReference type="AlphaFoldDB" id="A0A0K8QQM7"/>
<dbReference type="Proteomes" id="UP000253740">
    <property type="component" value="Unassembled WGS sequence"/>
</dbReference>
<dbReference type="InterPro" id="IPR021382">
    <property type="entry name" value="DUF3014"/>
</dbReference>
<dbReference type="HOGENOM" id="CLU_068472_0_0_6"/>
<keyword evidence="1" id="KW-1133">Transmembrane helix</keyword>
<feature type="transmembrane region" description="Helical" evidence="1">
    <location>
        <begin position="7"/>
        <end position="28"/>
    </location>
</feature>
<reference evidence="3" key="2">
    <citation type="submission" date="2015-08" db="EMBL/GenBank/DDBJ databases">
        <title>Complete DNA Sequence of Pseudomonas syringae pv. actinidiae, the Causal Agent of Kiwifruit Canker Disease.</title>
        <authorList>
            <person name="Rikkerink E.H.A."/>
            <person name="Fineran P.C."/>
        </authorList>
    </citation>
    <scope>NUCLEOTIDE SEQUENCE</scope>
    <source>
        <strain evidence="3">SkMP5</strain>
    </source>
</reference>